<sequence>MHRLENILIVTAMFFSHILLAPTVQGGICWLHRIRDVCTITYEMNMTKDECCQLQLAYNPFTYWTPENLAFSDIVRYHALHGGISNCNSCRTNCENVNCGANKVCRMRGGQPRCICAPNCTLPSRFQNYRGKLCGSDGKEYRNHCSLLKYNCRHRKSVSIAYLGACRNSCQGVSCYSTRKRCIEDRTTLPHCVYCNQRCSPNQIRRYLCDENGNTHNSFCHLISTACQQGRSIRLAYHGRCRENANCSNIVCPSGKTCLTDPRNGRPVCYACNRHCEHVPSVRVCGTNNRTYENYCDLSASACKQGIYIKAVHAGSCKSSNDTQSLENHNNYSSASTTANP</sequence>
<name>A0A6P7T8K6_9MOLL</name>
<dbReference type="SMART" id="SM00280">
    <property type="entry name" value="KAZAL"/>
    <property type="match status" value="3"/>
</dbReference>
<organism evidence="1 2">
    <name type="scientific">Octopus sinensis</name>
    <name type="common">East Asian common octopus</name>
    <dbReference type="NCBI Taxonomy" id="2607531"/>
    <lineage>
        <taxon>Eukaryota</taxon>
        <taxon>Metazoa</taxon>
        <taxon>Spiralia</taxon>
        <taxon>Lophotrochozoa</taxon>
        <taxon>Mollusca</taxon>
        <taxon>Cephalopoda</taxon>
        <taxon>Coleoidea</taxon>
        <taxon>Octopodiformes</taxon>
        <taxon>Octopoda</taxon>
        <taxon>Incirrata</taxon>
        <taxon>Octopodidae</taxon>
        <taxon>Octopus</taxon>
    </lineage>
</organism>
<dbReference type="SMART" id="SM00274">
    <property type="entry name" value="FOLN"/>
    <property type="match status" value="3"/>
</dbReference>
<evidence type="ECO:0000313" key="2">
    <source>
        <dbReference type="RefSeq" id="XP_029646577.1"/>
    </source>
</evidence>
<proteinExistence type="predicted"/>
<dbReference type="Gene3D" id="3.90.290.10">
    <property type="entry name" value="TGF-beta binding (TB) domain"/>
    <property type="match status" value="1"/>
</dbReference>
<dbReference type="GO" id="GO:0005518">
    <property type="term" value="F:collagen binding"/>
    <property type="evidence" value="ECO:0007669"/>
    <property type="project" value="TreeGrafter"/>
</dbReference>
<dbReference type="PANTHER" id="PTHR13866:SF29">
    <property type="entry name" value="FOLLISTATIN"/>
    <property type="match status" value="1"/>
</dbReference>
<dbReference type="InterPro" id="IPR003645">
    <property type="entry name" value="Fol_N"/>
</dbReference>
<reference evidence="2" key="1">
    <citation type="submission" date="2025-08" db="UniProtKB">
        <authorList>
            <consortium name="RefSeq"/>
        </authorList>
    </citation>
    <scope>IDENTIFICATION</scope>
</reference>
<dbReference type="SUPFAM" id="SSF100895">
    <property type="entry name" value="Kazal-type serine protease inhibitors"/>
    <property type="match status" value="3"/>
</dbReference>
<evidence type="ECO:0000313" key="1">
    <source>
        <dbReference type="Proteomes" id="UP000515154"/>
    </source>
</evidence>
<dbReference type="InterPro" id="IPR036058">
    <property type="entry name" value="Kazal_dom_sf"/>
</dbReference>
<dbReference type="Proteomes" id="UP000515154">
    <property type="component" value="Linkage group LG16"/>
</dbReference>
<dbReference type="GO" id="GO:0050840">
    <property type="term" value="F:extracellular matrix binding"/>
    <property type="evidence" value="ECO:0007669"/>
    <property type="project" value="TreeGrafter"/>
</dbReference>
<accession>A0A6P7T8K6</accession>
<gene>
    <name evidence="2" type="primary">LOC115220567</name>
</gene>
<dbReference type="KEGG" id="osn:115220567"/>
<dbReference type="Gene3D" id="3.30.60.30">
    <property type="match status" value="3"/>
</dbReference>
<dbReference type="InterPro" id="IPR002350">
    <property type="entry name" value="Kazal_dom"/>
</dbReference>
<keyword evidence="1" id="KW-1185">Reference proteome</keyword>
<protein>
    <submittedName>
        <fullName evidence="2">Follistatin-like</fullName>
    </submittedName>
</protein>
<dbReference type="Pfam" id="PF07648">
    <property type="entry name" value="Kazal_2"/>
    <property type="match status" value="3"/>
</dbReference>
<dbReference type="Pfam" id="PF21333">
    <property type="entry name" value="FST_N"/>
    <property type="match status" value="1"/>
</dbReference>
<dbReference type="CDD" id="cd00104">
    <property type="entry name" value="KAZAL_FS"/>
    <property type="match status" value="2"/>
</dbReference>
<dbReference type="AlphaFoldDB" id="A0A6P7T8K6"/>
<dbReference type="PANTHER" id="PTHR13866">
    <property type="entry name" value="SPARC OSTEONECTIN"/>
    <property type="match status" value="1"/>
</dbReference>
<dbReference type="RefSeq" id="XP_029646577.1">
    <property type="nucleotide sequence ID" value="XM_029790717.2"/>
</dbReference>
<dbReference type="PROSITE" id="PS51465">
    <property type="entry name" value="KAZAL_2"/>
    <property type="match status" value="3"/>
</dbReference>
<dbReference type="GO" id="GO:0005509">
    <property type="term" value="F:calcium ion binding"/>
    <property type="evidence" value="ECO:0007669"/>
    <property type="project" value="TreeGrafter"/>
</dbReference>
<dbReference type="InterPro" id="IPR036773">
    <property type="entry name" value="TB_dom_sf"/>
</dbReference>
<dbReference type="GO" id="GO:0005615">
    <property type="term" value="C:extracellular space"/>
    <property type="evidence" value="ECO:0007669"/>
    <property type="project" value="TreeGrafter"/>
</dbReference>